<protein>
    <submittedName>
        <fullName evidence="1">Uncharacterized protein</fullName>
    </submittedName>
</protein>
<dbReference type="Proteomes" id="UP001500459">
    <property type="component" value="Unassembled WGS sequence"/>
</dbReference>
<proteinExistence type="predicted"/>
<reference evidence="2" key="1">
    <citation type="journal article" date="2019" name="Int. J. Syst. Evol. Microbiol.">
        <title>The Global Catalogue of Microorganisms (GCM) 10K type strain sequencing project: providing services to taxonomists for standard genome sequencing and annotation.</title>
        <authorList>
            <consortium name="The Broad Institute Genomics Platform"/>
            <consortium name="The Broad Institute Genome Sequencing Center for Infectious Disease"/>
            <person name="Wu L."/>
            <person name="Ma J."/>
        </authorList>
    </citation>
    <scope>NUCLEOTIDE SEQUENCE [LARGE SCALE GENOMIC DNA]</scope>
    <source>
        <strain evidence="2">JCM 17106</strain>
    </source>
</reference>
<accession>A0ABP7XD96</accession>
<gene>
    <name evidence="1" type="ORF">GCM10022393_10860</name>
</gene>
<keyword evidence="2" id="KW-1185">Reference proteome</keyword>
<sequence length="137" mass="16423">MKMTLDISEKKIEEIHFDNLTWKSHIDFIEKELQFIERLISSYVFEPTTPNLFERLHEYKNDITNVKNQIYSLRMDLIKHENDMGGILECDTVSCDTFFYQQYKKMTQKFADFQVEFSNLKNNVFKYAGGVLKKNKK</sequence>
<dbReference type="EMBL" id="BAABCW010000003">
    <property type="protein sequence ID" value="GAA4112413.1"/>
    <property type="molecule type" value="Genomic_DNA"/>
</dbReference>
<evidence type="ECO:0000313" key="2">
    <source>
        <dbReference type="Proteomes" id="UP001500459"/>
    </source>
</evidence>
<comment type="caution">
    <text evidence="1">The sequence shown here is derived from an EMBL/GenBank/DDBJ whole genome shotgun (WGS) entry which is preliminary data.</text>
</comment>
<dbReference type="RefSeq" id="WP_344925429.1">
    <property type="nucleotide sequence ID" value="NZ_BAABCW010000003.1"/>
</dbReference>
<evidence type="ECO:0000313" key="1">
    <source>
        <dbReference type="EMBL" id="GAA4112413.1"/>
    </source>
</evidence>
<name>A0ABP7XD96_9FLAO</name>
<organism evidence="1 2">
    <name type="scientific">Aquimarina addita</name>
    <dbReference type="NCBI Taxonomy" id="870485"/>
    <lineage>
        <taxon>Bacteria</taxon>
        <taxon>Pseudomonadati</taxon>
        <taxon>Bacteroidota</taxon>
        <taxon>Flavobacteriia</taxon>
        <taxon>Flavobacteriales</taxon>
        <taxon>Flavobacteriaceae</taxon>
        <taxon>Aquimarina</taxon>
    </lineage>
</organism>